<comment type="similarity">
    <text evidence="2">Belongs to the flagella basal body rod proteins family.</text>
</comment>
<keyword evidence="7" id="KW-1185">Reference proteome</keyword>
<evidence type="ECO:0000313" key="6">
    <source>
        <dbReference type="EMBL" id="CAH9061689.1"/>
    </source>
</evidence>
<dbReference type="PANTHER" id="PTHR30435:SF2">
    <property type="entry name" value="FLAGELLAR BASAL-BODY ROD PROTEIN FLGC"/>
    <property type="match status" value="1"/>
</dbReference>
<evidence type="ECO:0000313" key="7">
    <source>
        <dbReference type="Proteomes" id="UP001152467"/>
    </source>
</evidence>
<reference evidence="6 8" key="1">
    <citation type="submission" date="2022-07" db="EMBL/GenBank/DDBJ databases">
        <authorList>
            <person name="Criscuolo A."/>
        </authorList>
    </citation>
    <scope>NUCLEOTIDE SEQUENCE</scope>
    <source>
        <strain evidence="8">CIP 111951</strain>
        <strain evidence="6">CIP111854</strain>
        <strain evidence="5">CIP111951</strain>
    </source>
</reference>
<keyword evidence="6" id="KW-0969">Cilium</keyword>
<evidence type="ECO:0000313" key="8">
    <source>
        <dbReference type="Proteomes" id="UP001152485"/>
    </source>
</evidence>
<dbReference type="InterPro" id="IPR010930">
    <property type="entry name" value="Flg_bb/hook_C_dom"/>
</dbReference>
<protein>
    <submittedName>
        <fullName evidence="6">Flagellar basal-body rod protein FlgC</fullName>
    </submittedName>
</protein>
<gene>
    <name evidence="6" type="primary">flgC_1</name>
    <name evidence="6" type="ORF">PSECIP111854_02862</name>
    <name evidence="5" type="ORF">PSECIP111951_00314</name>
</gene>
<dbReference type="Pfam" id="PF06429">
    <property type="entry name" value="Flg_bbr_C"/>
    <property type="match status" value="1"/>
</dbReference>
<dbReference type="PANTHER" id="PTHR30435">
    <property type="entry name" value="FLAGELLAR PROTEIN"/>
    <property type="match status" value="1"/>
</dbReference>
<feature type="domain" description="Flagellar basal-body/hook protein C-terminal" evidence="4">
    <location>
        <begin position="87"/>
        <end position="130"/>
    </location>
</feature>
<comment type="subcellular location">
    <subcellularLocation>
        <location evidence="1">Bacterial flagellum basal body</location>
    </subcellularLocation>
</comment>
<keyword evidence="3" id="KW-0975">Bacterial flagellum</keyword>
<name>A0A9W4R0N5_9GAMM</name>
<dbReference type="EMBL" id="CAMAPC010000011">
    <property type="protein sequence ID" value="CAH9061689.1"/>
    <property type="molecule type" value="Genomic_DNA"/>
</dbReference>
<dbReference type="GO" id="GO:0071978">
    <property type="term" value="P:bacterial-type flagellum-dependent swarming motility"/>
    <property type="evidence" value="ECO:0007669"/>
    <property type="project" value="TreeGrafter"/>
</dbReference>
<dbReference type="RefSeq" id="WP_261591514.1">
    <property type="nucleotide sequence ID" value="NZ_CAMAPC010000011.1"/>
</dbReference>
<sequence length="133" mass="14413">MAHDIYAISMSGMAVERAKLQAASLNIANANSVASSPEGVYKVQQLSSAVNNLSFAQRIELQADQLLMQTSLVQAQFKPEHALANDQGYVYAPKINLATEMLNLNTATRAYEANVKAFNAYKSMSSKALEIGK</sequence>
<evidence type="ECO:0000259" key="4">
    <source>
        <dbReference type="Pfam" id="PF06429"/>
    </source>
</evidence>
<evidence type="ECO:0000256" key="3">
    <source>
        <dbReference type="ARBA" id="ARBA00023143"/>
    </source>
</evidence>
<dbReference type="GO" id="GO:0009425">
    <property type="term" value="C:bacterial-type flagellum basal body"/>
    <property type="evidence" value="ECO:0007669"/>
    <property type="project" value="UniProtKB-SubCell"/>
</dbReference>
<organism evidence="6 7">
    <name type="scientific">Pseudoalteromonas holothuriae</name>
    <dbReference type="NCBI Taxonomy" id="2963714"/>
    <lineage>
        <taxon>Bacteria</taxon>
        <taxon>Pseudomonadati</taxon>
        <taxon>Pseudomonadota</taxon>
        <taxon>Gammaproteobacteria</taxon>
        <taxon>Alteromonadales</taxon>
        <taxon>Pseudoalteromonadaceae</taxon>
        <taxon>Pseudoalteromonas</taxon>
    </lineage>
</organism>
<keyword evidence="6" id="KW-0966">Cell projection</keyword>
<dbReference type="AlphaFoldDB" id="A0A9W4R0N5"/>
<evidence type="ECO:0000256" key="1">
    <source>
        <dbReference type="ARBA" id="ARBA00004117"/>
    </source>
</evidence>
<comment type="caution">
    <text evidence="6">The sequence shown here is derived from an EMBL/GenBank/DDBJ whole genome shotgun (WGS) entry which is preliminary data.</text>
</comment>
<dbReference type="EMBL" id="CAMAPD010000001">
    <property type="protein sequence ID" value="CAH9051030.1"/>
    <property type="molecule type" value="Genomic_DNA"/>
</dbReference>
<keyword evidence="6" id="KW-0282">Flagellum</keyword>
<proteinExistence type="inferred from homology"/>
<dbReference type="Proteomes" id="UP001152485">
    <property type="component" value="Unassembled WGS sequence"/>
</dbReference>
<evidence type="ECO:0000256" key="2">
    <source>
        <dbReference type="ARBA" id="ARBA00009677"/>
    </source>
</evidence>
<accession>A0A9W4R0N5</accession>
<evidence type="ECO:0000313" key="5">
    <source>
        <dbReference type="EMBL" id="CAH9051030.1"/>
    </source>
</evidence>
<dbReference type="Proteomes" id="UP001152467">
    <property type="component" value="Unassembled WGS sequence"/>
</dbReference>